<gene>
    <name evidence="2" type="ORF">SS37A_16900</name>
</gene>
<feature type="chain" id="PRO_5046766188" description="Porin" evidence="1">
    <location>
        <begin position="22"/>
        <end position="330"/>
    </location>
</feature>
<evidence type="ECO:0000313" key="2">
    <source>
        <dbReference type="EMBL" id="BDV34161.1"/>
    </source>
</evidence>
<dbReference type="EMBL" id="AP027142">
    <property type="protein sequence ID" value="BDV34161.1"/>
    <property type="molecule type" value="Genomic_DNA"/>
</dbReference>
<name>A0ABM8E857_9HYPH</name>
<sequence>MKKWIYVLGVAAVVAAPEAMARAVRAPAPAPEAPPSLAPSPLLALPQPNFDVLGGPVQYKAGVTFMSENIWRGISITNHRPGAMAYGEIGKGWFYLGGDVLNVTLPTSPAAQLDIYGGVRPNLGPLTLDFGAVYHGRPGNQQQYFLGGLSPVLTYLTPGGMPTTPFDQSFVEIYAKPSWALNDYLTIGAEIGYNPSWANYNAHALYSGGNAKLSLPGTGASISGAFGHYFLGMGDPTYGPSYIQPGVKGIQGFKLSSYNTWNIGASYKWKAITLDVRYHDNTLTRRGCFTNVANPAGNFAAAVWGQGYSDWCDSRVVGSINVELDSTMFQ</sequence>
<evidence type="ECO:0000256" key="1">
    <source>
        <dbReference type="SAM" id="SignalP"/>
    </source>
</evidence>
<reference evidence="2 3" key="1">
    <citation type="journal article" date="2023" name="Int. J. Syst. Evol. Microbiol.">
        <title>Methylocystis iwaonis sp. nov., a type II methane-oxidizing bacterium from surface soil of a rice paddy field in Japan, and emended description of the genus Methylocystis (ex Whittenbury et al. 1970) Bowman et al. 1993.</title>
        <authorList>
            <person name="Kaise H."/>
            <person name="Sawadogo J.B."/>
            <person name="Alam M.S."/>
            <person name="Ueno C."/>
            <person name="Dianou D."/>
            <person name="Shinjo R."/>
            <person name="Asakawa S."/>
        </authorList>
    </citation>
    <scope>NUCLEOTIDE SEQUENCE [LARGE SCALE GENOMIC DNA]</scope>
    <source>
        <strain evidence="2 3">SS37A-Re</strain>
    </source>
</reference>
<dbReference type="RefSeq" id="WP_281931797.1">
    <property type="nucleotide sequence ID" value="NZ_AP027142.1"/>
</dbReference>
<dbReference type="Proteomes" id="UP001317629">
    <property type="component" value="Chromosome"/>
</dbReference>
<keyword evidence="3" id="KW-1185">Reference proteome</keyword>
<feature type="signal peptide" evidence="1">
    <location>
        <begin position="1"/>
        <end position="21"/>
    </location>
</feature>
<organism evidence="2 3">
    <name type="scientific">Methylocystis iwaonis</name>
    <dbReference type="NCBI Taxonomy" id="2885079"/>
    <lineage>
        <taxon>Bacteria</taxon>
        <taxon>Pseudomonadati</taxon>
        <taxon>Pseudomonadota</taxon>
        <taxon>Alphaproteobacteria</taxon>
        <taxon>Hyphomicrobiales</taxon>
        <taxon>Methylocystaceae</taxon>
        <taxon>Methylocystis</taxon>
    </lineage>
</organism>
<evidence type="ECO:0000313" key="3">
    <source>
        <dbReference type="Proteomes" id="UP001317629"/>
    </source>
</evidence>
<accession>A0ABM8E857</accession>
<keyword evidence="1" id="KW-0732">Signal</keyword>
<protein>
    <recommendedName>
        <fullName evidence="4">Porin</fullName>
    </recommendedName>
</protein>
<evidence type="ECO:0008006" key="4">
    <source>
        <dbReference type="Google" id="ProtNLM"/>
    </source>
</evidence>
<proteinExistence type="predicted"/>